<feature type="domain" description="Alpha-2-macroglobulin" evidence="5">
    <location>
        <begin position="1191"/>
        <end position="1280"/>
    </location>
</feature>
<evidence type="ECO:0000313" key="6">
    <source>
        <dbReference type="EMBL" id="MCW0482641.1"/>
    </source>
</evidence>
<evidence type="ECO:0000313" key="7">
    <source>
        <dbReference type="Proteomes" id="UP001163821"/>
    </source>
</evidence>
<keyword evidence="2 3" id="KW-0732">Signal</keyword>
<organism evidence="6 7">
    <name type="scientific">Gaoshiqia sediminis</name>
    <dbReference type="NCBI Taxonomy" id="2986998"/>
    <lineage>
        <taxon>Bacteria</taxon>
        <taxon>Pseudomonadati</taxon>
        <taxon>Bacteroidota</taxon>
        <taxon>Bacteroidia</taxon>
        <taxon>Marinilabiliales</taxon>
        <taxon>Prolixibacteraceae</taxon>
        <taxon>Gaoshiqia</taxon>
    </lineage>
</organism>
<reference evidence="6" key="1">
    <citation type="submission" date="2022-10" db="EMBL/GenBank/DDBJ databases">
        <title>Gaoshiqiia sediminis gen. nov., sp. nov., isolated from coastal sediment.</title>
        <authorList>
            <person name="Yu W.X."/>
            <person name="Mu D.S."/>
            <person name="Du J.Z."/>
            <person name="Liang Y.Q."/>
        </authorList>
    </citation>
    <scope>NUCLEOTIDE SEQUENCE</scope>
    <source>
        <strain evidence="6">A06</strain>
    </source>
</reference>
<gene>
    <name evidence="6" type="ORF">N2K84_07880</name>
</gene>
<dbReference type="SMART" id="SM01419">
    <property type="entry name" value="Thiol-ester_cl"/>
    <property type="match status" value="1"/>
</dbReference>
<dbReference type="Pfam" id="PF11974">
    <property type="entry name" value="bMG3"/>
    <property type="match status" value="1"/>
</dbReference>
<dbReference type="Proteomes" id="UP001163821">
    <property type="component" value="Unassembled WGS sequence"/>
</dbReference>
<dbReference type="EMBL" id="JAPAAF010000008">
    <property type="protein sequence ID" value="MCW0482641.1"/>
    <property type="molecule type" value="Genomic_DNA"/>
</dbReference>
<dbReference type="PANTHER" id="PTHR40094">
    <property type="entry name" value="ALPHA-2-MACROGLOBULIN HOMOLOG"/>
    <property type="match status" value="1"/>
</dbReference>
<dbReference type="Gene3D" id="1.50.10.20">
    <property type="match status" value="1"/>
</dbReference>
<dbReference type="InterPro" id="IPR047565">
    <property type="entry name" value="Alpha-macroglob_thiol-ester_cl"/>
</dbReference>
<dbReference type="RefSeq" id="WP_282591246.1">
    <property type="nucleotide sequence ID" value="NZ_JAPAAF010000008.1"/>
</dbReference>
<name>A0AA42C8E7_9BACT</name>
<evidence type="ECO:0000256" key="1">
    <source>
        <dbReference type="ARBA" id="ARBA00010556"/>
    </source>
</evidence>
<dbReference type="PANTHER" id="PTHR40094:SF1">
    <property type="entry name" value="UBIQUITIN DOMAIN-CONTAINING PROTEIN"/>
    <property type="match status" value="1"/>
</dbReference>
<dbReference type="Pfam" id="PF17972">
    <property type="entry name" value="bMG5"/>
    <property type="match status" value="1"/>
</dbReference>
<comment type="similarity">
    <text evidence="1">Belongs to the protease inhibitor I39 (alpha-2-macroglobulin) family. Bacterial alpha-2-macroglobulin subfamily.</text>
</comment>
<evidence type="ECO:0000256" key="2">
    <source>
        <dbReference type="ARBA" id="ARBA00022729"/>
    </source>
</evidence>
<evidence type="ECO:0000259" key="5">
    <source>
        <dbReference type="SMART" id="SM01360"/>
    </source>
</evidence>
<dbReference type="SMART" id="SM01359">
    <property type="entry name" value="A2M_N_2"/>
    <property type="match status" value="1"/>
</dbReference>
<dbReference type="Pfam" id="PF01835">
    <property type="entry name" value="MG2"/>
    <property type="match status" value="1"/>
</dbReference>
<dbReference type="InterPro" id="IPR001599">
    <property type="entry name" value="Macroglobln_a2"/>
</dbReference>
<dbReference type="InterPro" id="IPR041246">
    <property type="entry name" value="Bact_MG10"/>
</dbReference>
<dbReference type="InterPro" id="IPR041462">
    <property type="entry name" value="Bact_A2M_MG6"/>
</dbReference>
<dbReference type="Pfam" id="PF00207">
    <property type="entry name" value="A2M"/>
    <property type="match status" value="1"/>
</dbReference>
<dbReference type="Pfam" id="PF17973">
    <property type="entry name" value="bMG10"/>
    <property type="match status" value="1"/>
</dbReference>
<keyword evidence="7" id="KW-1185">Reference proteome</keyword>
<dbReference type="InterPro" id="IPR008930">
    <property type="entry name" value="Terpenoid_cyclase/PrenylTrfase"/>
</dbReference>
<dbReference type="InterPro" id="IPR041203">
    <property type="entry name" value="Bact_A2M_MG5"/>
</dbReference>
<dbReference type="InterPro" id="IPR002890">
    <property type="entry name" value="MG2"/>
</dbReference>
<dbReference type="Gene3D" id="2.60.40.1930">
    <property type="match status" value="1"/>
</dbReference>
<feature type="signal peptide" evidence="3">
    <location>
        <begin position="1"/>
        <end position="22"/>
    </location>
</feature>
<protein>
    <submittedName>
        <fullName evidence="6">MG2 domain-containing protein</fullName>
    </submittedName>
</protein>
<dbReference type="InterPro" id="IPR011625">
    <property type="entry name" value="A2M_N_BRD"/>
</dbReference>
<dbReference type="SMART" id="SM01360">
    <property type="entry name" value="A2M"/>
    <property type="match status" value="1"/>
</dbReference>
<feature type="domain" description="Alpha-2-macroglobulin bait region" evidence="4">
    <location>
        <begin position="986"/>
        <end position="1128"/>
    </location>
</feature>
<dbReference type="GO" id="GO:0004866">
    <property type="term" value="F:endopeptidase inhibitor activity"/>
    <property type="evidence" value="ECO:0007669"/>
    <property type="project" value="InterPro"/>
</dbReference>
<dbReference type="InterPro" id="IPR021868">
    <property type="entry name" value="Alpha_2_Macroglob_MG3"/>
</dbReference>
<feature type="chain" id="PRO_5041259498" evidence="3">
    <location>
        <begin position="23"/>
        <end position="1852"/>
    </location>
</feature>
<dbReference type="Gene3D" id="2.60.40.3710">
    <property type="match status" value="1"/>
</dbReference>
<dbReference type="InterPro" id="IPR051802">
    <property type="entry name" value="YfhM-like"/>
</dbReference>
<dbReference type="Pfam" id="PF17962">
    <property type="entry name" value="bMG6"/>
    <property type="match status" value="1"/>
</dbReference>
<dbReference type="CDD" id="cd02891">
    <property type="entry name" value="A2M_like"/>
    <property type="match status" value="1"/>
</dbReference>
<evidence type="ECO:0000256" key="3">
    <source>
        <dbReference type="SAM" id="SignalP"/>
    </source>
</evidence>
<dbReference type="SUPFAM" id="SSF48239">
    <property type="entry name" value="Terpenoid cyclases/Protein prenyltransferases"/>
    <property type="match status" value="1"/>
</dbReference>
<sequence length="1852" mass="207600">MKLAVRLAVILITALHFLPSCGDKKTQQTIEVDSGFTQFVSSYTSGVISCKAPILITFSQEPQNPGQPGTEAPAGLISLSPSVKGKIQWVDNQTLAFLPSERMKSDAAYTVTVALGKILDVPSRVNTLQFQVKTIRQSFNVNNLSIRAYDNENLKLQFLSGQVFTADFADEKQVEALIRVLKNNQPLSLSWTHDAEGKNHVFRADSLVRINDPQKLAIKWDGGAIGDAKKGMEEMELPALDVFKVVDVRVVQQPEQYLLIRFSDPLLANQNLEGLVSIDKIDQLRYLVENNELKIYVPSRLAGEHDVYISSGIRNALNFKLKEPTTLQVRFEDLKPAVRLVGKGSLVPSSNELIFPFEAVNLNAVDLRIIQIFTHNIHQFFQQNNYPDNSNIKQVGRLVFQKKVDLNVASFSQLKNWNTYTVDIAKLVKIEPGAIYRVQLGFRKDYSLYGLEEMPAAPQTSPVDMLETAQKYEEEMDEWNHPGWYSDYYYPDDYEWEERENPDEASYYNSGRFVARNLFATNLGIIAKGGSNQQLYFAVTNLKTTAPETGVNLKIYSFQKQLMETVVTGADGLAKVQLKHKPFLLVAEKDGQLAYLRLDDGSSLSLSNFDVSGEVVQKGTKGYIYGERGVWRPGDKIFLTFLLEDKQNNLPDNHPVIFELINPKGQTVSRQVKTAGMNGFYCFTAETDPEAPTGNWNARLKVGGQTFSKRIKVETVKPNRLKIDLKFEADPLSIYQGYAKGTLKTAWLHGGTAKNLKAKVSLSFSKTKTTFAGLFNYNFDDPAKEFYAEEQAVFSGKVDDKGLANINFKLPQISSAPGMLNAHFSTRVYEETGDFSIDMKTVPYAPYPSFVGVKLPASDSNWYKIGTSYPLDLVTVDYKGQKVDRKELEVTVYKVDWHWWWDAGEDNLARYVNNSYKKPVMRKMVSTVNGTASIPLQINYTDWNDSGRYLIHVKDRESGHSTGITAYFSKWGYWAAEGMQHAATMLSFKTDKEKYHTGEKVTVTIPSGKNGKALVSIENGSDVLDLFWVETTEKNTVFSFDTKPEMAPNIFVHISLIQPHAQTKNDAPIRLYGVIPVLIEDPNTHLTPVISMPDELAPEKAYEVKVSEKNGQRMTYTLAVVDEGLLDLTRFKTPDPWPAFYAREALGVKTWDFYDDVIGAYGARLERAFAVGGDENLAAAKRKKVNRFKPVVSFIGPFTLEKGKTSKHSLQMPNYVGAVRVMVVSGNNGAYGNAEKSVKVLKPLMLLATLPRVLGPGEEVKLPVNVFAMKPEVKNVKISIQTNELLTPLGGSSRQVQFTEVGDQLAGFNLKVAEKTGIGKVTVTAESGSHKASYDIEIEIRPSNPRVVNMLETIIQPGQKWETAVLAPGMEGTNTARLELSGIPPIDLGRRLHYLIHYPHGCIEQVTSGAFPQLMLNRLTEISPGQKQETESNIRAALNLFTRFQLNDGSFAYWPGSQHSSLWGTNYAGHFMLKAEEAGYTLPFGLKEKWLNYQKNAARNWQRTNEYERSPLIQAYRLYTLALAQSPDFGAMNRLREEKELDQLSQWRLAAAYAVAGQPEVAEKMISKLSKTIKPYRELSNTYGSDARDRAMILETLALLKKQTEAFPLLTELSAQLSSDEWMSTQTTAFALVAIAEFAGDGKPDQTALNAKVSFNKSIAETISANKPVWQGNVTLKNNKTAQVQVENQTSKVMYARVMSEGIPVTGDTTSAQSNLFMELRYTDMQGQKIDPARLAQGTDFVAEISVQNPGQRGIYKEMALTTIFPSGWEIINARLNDVDSPLKSDAFDYQDIRDDRVLTYFSLNPHERKTFRILLNAAYEGKFYLPSVQCEAMYDNRINSRKPGQWVEMVK</sequence>
<proteinExistence type="inferred from homology"/>
<dbReference type="Pfam" id="PF07703">
    <property type="entry name" value="A2M_BRD"/>
    <property type="match status" value="1"/>
</dbReference>
<evidence type="ECO:0000259" key="4">
    <source>
        <dbReference type="SMART" id="SM01359"/>
    </source>
</evidence>
<comment type="caution">
    <text evidence="6">The sequence shown here is derived from an EMBL/GenBank/DDBJ whole genome shotgun (WGS) entry which is preliminary data.</text>
</comment>
<accession>A0AA42C8E7</accession>